<proteinExistence type="predicted"/>
<dbReference type="GO" id="GO:0003677">
    <property type="term" value="F:DNA binding"/>
    <property type="evidence" value="ECO:0007669"/>
    <property type="project" value="InterPro"/>
</dbReference>
<evidence type="ECO:0000313" key="3">
    <source>
        <dbReference type="Proteomes" id="UP000436006"/>
    </source>
</evidence>
<dbReference type="EMBL" id="WPIN01000037">
    <property type="protein sequence ID" value="MVM36293.1"/>
    <property type="molecule type" value="Genomic_DNA"/>
</dbReference>
<gene>
    <name evidence="2" type="ORF">GO755_40180</name>
</gene>
<dbReference type="RefSeq" id="WP_157591090.1">
    <property type="nucleotide sequence ID" value="NZ_WPIN01000037.1"/>
</dbReference>
<organism evidence="2 3">
    <name type="scientific">Spirosoma arboris</name>
    <dbReference type="NCBI Taxonomy" id="2682092"/>
    <lineage>
        <taxon>Bacteria</taxon>
        <taxon>Pseudomonadati</taxon>
        <taxon>Bacteroidota</taxon>
        <taxon>Cytophagia</taxon>
        <taxon>Cytophagales</taxon>
        <taxon>Cytophagaceae</taxon>
        <taxon>Spirosoma</taxon>
    </lineage>
</organism>
<feature type="domain" description="HTH LytTR-type" evidence="1">
    <location>
        <begin position="9"/>
        <end position="107"/>
    </location>
</feature>
<comment type="caution">
    <text evidence="2">The sequence shown here is derived from an EMBL/GenBank/DDBJ whole genome shotgun (WGS) entry which is preliminary data.</text>
</comment>
<dbReference type="Pfam" id="PF04397">
    <property type="entry name" value="LytTR"/>
    <property type="match status" value="1"/>
</dbReference>
<dbReference type="InterPro" id="IPR007492">
    <property type="entry name" value="LytTR_DNA-bd_dom"/>
</dbReference>
<protein>
    <submittedName>
        <fullName evidence="2">LytTR family transcriptional regulator</fullName>
    </submittedName>
</protein>
<dbReference type="Gene3D" id="2.40.50.1020">
    <property type="entry name" value="LytTr DNA-binding domain"/>
    <property type="match status" value="1"/>
</dbReference>
<dbReference type="Proteomes" id="UP000436006">
    <property type="component" value="Unassembled WGS sequence"/>
</dbReference>
<dbReference type="SMART" id="SM00850">
    <property type="entry name" value="LytTR"/>
    <property type="match status" value="1"/>
</dbReference>
<reference evidence="2 3" key="1">
    <citation type="submission" date="2019-12" db="EMBL/GenBank/DDBJ databases">
        <title>Spirosoma sp. HMF4905 genome sequencing and assembly.</title>
        <authorList>
            <person name="Kang H."/>
            <person name="Cha I."/>
            <person name="Kim H."/>
            <person name="Joh K."/>
        </authorList>
    </citation>
    <scope>NUCLEOTIDE SEQUENCE [LARGE SCALE GENOMIC DNA]</scope>
    <source>
        <strain evidence="2 3">HMF4905</strain>
    </source>
</reference>
<accession>A0A7K1SRG9</accession>
<name>A0A7K1SRG9_9BACT</name>
<dbReference type="AlphaFoldDB" id="A0A7K1SRG9"/>
<evidence type="ECO:0000259" key="1">
    <source>
        <dbReference type="SMART" id="SM00850"/>
    </source>
</evidence>
<keyword evidence="3" id="KW-1185">Reference proteome</keyword>
<evidence type="ECO:0000313" key="2">
    <source>
        <dbReference type="EMBL" id="MVM36293.1"/>
    </source>
</evidence>
<sequence length="109" mass="12833">MAKQLFKKRPVDSFDTQTVLYLTGYSNYSRVHLLSGQVVVSSHSLKWFEHRWPSFLRTNKQALVNPAFVSQIKPARYTQSTSYVIMQDQAQVAISRRRVNRIQKQFRQL</sequence>